<comment type="subcellular location">
    <subcellularLocation>
        <location evidence="2">Membrane</location>
        <topology evidence="2">Single-pass type I membrane protein</topology>
    </subcellularLocation>
</comment>
<dbReference type="PROSITE" id="PS00107">
    <property type="entry name" value="PROTEIN_KINASE_ATP"/>
    <property type="match status" value="1"/>
</dbReference>
<evidence type="ECO:0000256" key="17">
    <source>
        <dbReference type="ARBA" id="ARBA00023326"/>
    </source>
</evidence>
<dbReference type="PROSITE" id="PS51910">
    <property type="entry name" value="GH18_2"/>
    <property type="match status" value="1"/>
</dbReference>
<dbReference type="PROSITE" id="PS50011">
    <property type="entry name" value="PROTEIN_KINASE_DOM"/>
    <property type="match status" value="1"/>
</dbReference>
<evidence type="ECO:0000256" key="12">
    <source>
        <dbReference type="ARBA" id="ARBA00022989"/>
    </source>
</evidence>
<dbReference type="InterPro" id="IPR017441">
    <property type="entry name" value="Protein_kinase_ATP_BS"/>
</dbReference>
<keyword evidence="6 19" id="KW-0812">Transmembrane</keyword>
<dbReference type="Gene3D" id="3.30.200.20">
    <property type="entry name" value="Phosphorylase Kinase, domain 1"/>
    <property type="match status" value="1"/>
</dbReference>
<dbReference type="Proteomes" id="UP000324897">
    <property type="component" value="Unassembled WGS sequence"/>
</dbReference>
<dbReference type="GO" id="GO:0006032">
    <property type="term" value="P:chitin catabolic process"/>
    <property type="evidence" value="ECO:0007669"/>
    <property type="project" value="UniProtKB-KW"/>
</dbReference>
<keyword evidence="11 18" id="KW-0067">ATP-binding</keyword>
<keyword evidence="12 19" id="KW-1133">Transmembrane helix</keyword>
<evidence type="ECO:0000256" key="9">
    <source>
        <dbReference type="ARBA" id="ARBA00022777"/>
    </source>
</evidence>
<keyword evidence="16" id="KW-0325">Glycoprotein</keyword>
<dbReference type="GO" id="GO:0000272">
    <property type="term" value="P:polysaccharide catabolic process"/>
    <property type="evidence" value="ECO:0007669"/>
    <property type="project" value="UniProtKB-KW"/>
</dbReference>
<dbReference type="SUPFAM" id="SSF51445">
    <property type="entry name" value="(Trans)glycosidases"/>
    <property type="match status" value="1"/>
</dbReference>
<keyword evidence="7 20" id="KW-0732">Signal</keyword>
<dbReference type="PROSITE" id="PS00108">
    <property type="entry name" value="PROTEIN_KINASE_ST"/>
    <property type="match status" value="1"/>
</dbReference>
<dbReference type="Pfam" id="PF00704">
    <property type="entry name" value="Glyco_hydro_18"/>
    <property type="match status" value="1"/>
</dbReference>
<evidence type="ECO:0000256" key="2">
    <source>
        <dbReference type="ARBA" id="ARBA00004479"/>
    </source>
</evidence>
<keyword evidence="13" id="KW-0146">Chitin degradation</keyword>
<evidence type="ECO:0000256" key="19">
    <source>
        <dbReference type="SAM" id="Phobius"/>
    </source>
</evidence>
<evidence type="ECO:0000313" key="24">
    <source>
        <dbReference type="Proteomes" id="UP000324897"/>
    </source>
</evidence>
<dbReference type="FunFam" id="3.20.20.80:FF:000015">
    <property type="entry name" value="Acidic endochitinase SE2"/>
    <property type="match status" value="1"/>
</dbReference>
<evidence type="ECO:0000256" key="8">
    <source>
        <dbReference type="ARBA" id="ARBA00022741"/>
    </source>
</evidence>
<dbReference type="SUPFAM" id="SSF56112">
    <property type="entry name" value="Protein kinase-like (PK-like)"/>
    <property type="match status" value="1"/>
</dbReference>
<gene>
    <name evidence="23" type="ORF">EJB05_55276</name>
</gene>
<feature type="transmembrane region" description="Helical" evidence="19">
    <location>
        <begin position="302"/>
        <end position="323"/>
    </location>
</feature>
<evidence type="ECO:0000256" key="3">
    <source>
        <dbReference type="ARBA" id="ARBA00012729"/>
    </source>
</evidence>
<dbReference type="AlphaFoldDB" id="A0A5J9SK65"/>
<keyword evidence="17" id="KW-0119">Carbohydrate metabolism</keyword>
<feature type="binding site" evidence="18">
    <location>
        <position position="395"/>
    </location>
    <ligand>
        <name>ATP</name>
        <dbReference type="ChEBI" id="CHEBI:30616"/>
    </ligand>
</feature>
<evidence type="ECO:0000256" key="6">
    <source>
        <dbReference type="ARBA" id="ARBA00022692"/>
    </source>
</evidence>
<evidence type="ECO:0000256" key="5">
    <source>
        <dbReference type="ARBA" id="ARBA00022679"/>
    </source>
</evidence>
<keyword evidence="8 18" id="KW-0547">Nucleotide-binding</keyword>
<evidence type="ECO:0000259" key="21">
    <source>
        <dbReference type="PROSITE" id="PS50011"/>
    </source>
</evidence>
<organism evidence="23 24">
    <name type="scientific">Eragrostis curvula</name>
    <name type="common">weeping love grass</name>
    <dbReference type="NCBI Taxonomy" id="38414"/>
    <lineage>
        <taxon>Eukaryota</taxon>
        <taxon>Viridiplantae</taxon>
        <taxon>Streptophyta</taxon>
        <taxon>Embryophyta</taxon>
        <taxon>Tracheophyta</taxon>
        <taxon>Spermatophyta</taxon>
        <taxon>Magnoliopsida</taxon>
        <taxon>Liliopsida</taxon>
        <taxon>Poales</taxon>
        <taxon>Poaceae</taxon>
        <taxon>PACMAD clade</taxon>
        <taxon>Chloridoideae</taxon>
        <taxon>Eragrostideae</taxon>
        <taxon>Eragrostidinae</taxon>
        <taxon>Eragrostis</taxon>
    </lineage>
</organism>
<protein>
    <recommendedName>
        <fullName evidence="3">chitinase</fullName>
        <ecNumber evidence="3">3.2.1.14</ecNumber>
    </recommendedName>
</protein>
<accession>A0A5J9SK65</accession>
<feature type="domain" description="Protein kinase" evidence="21">
    <location>
        <begin position="367"/>
        <end position="640"/>
    </location>
</feature>
<dbReference type="GO" id="GO:0004674">
    <property type="term" value="F:protein serine/threonine kinase activity"/>
    <property type="evidence" value="ECO:0007669"/>
    <property type="project" value="UniProtKB-KW"/>
</dbReference>
<dbReference type="Gramene" id="TVT99388">
    <property type="protein sequence ID" value="TVT99388"/>
    <property type="gene ID" value="EJB05_55276"/>
</dbReference>
<dbReference type="InterPro" id="IPR008271">
    <property type="entry name" value="Ser/Thr_kinase_AS"/>
</dbReference>
<dbReference type="InterPro" id="IPR001245">
    <property type="entry name" value="Ser-Thr/Tyr_kinase_cat_dom"/>
</dbReference>
<evidence type="ECO:0000259" key="22">
    <source>
        <dbReference type="PROSITE" id="PS51910"/>
    </source>
</evidence>
<dbReference type="InterPro" id="IPR000719">
    <property type="entry name" value="Prot_kinase_dom"/>
</dbReference>
<feature type="domain" description="GH18" evidence="22">
    <location>
        <begin position="25"/>
        <end position="306"/>
    </location>
</feature>
<keyword evidence="24" id="KW-1185">Reference proteome</keyword>
<dbReference type="GO" id="GO:0016020">
    <property type="term" value="C:membrane"/>
    <property type="evidence" value="ECO:0007669"/>
    <property type="project" value="UniProtKB-SubCell"/>
</dbReference>
<dbReference type="EMBL" id="RWGY01000723">
    <property type="protein sequence ID" value="TVT99388.1"/>
    <property type="molecule type" value="Genomic_DNA"/>
</dbReference>
<dbReference type="CDD" id="cd02877">
    <property type="entry name" value="GH18_hevamine_XipI_class_III"/>
    <property type="match status" value="1"/>
</dbReference>
<dbReference type="InterPro" id="IPR011009">
    <property type="entry name" value="Kinase-like_dom_sf"/>
</dbReference>
<dbReference type="SMART" id="SM00220">
    <property type="entry name" value="S_TKc"/>
    <property type="match status" value="1"/>
</dbReference>
<dbReference type="PANTHER" id="PTHR27009">
    <property type="entry name" value="RUST RESISTANCE KINASE LR10-RELATED"/>
    <property type="match status" value="1"/>
</dbReference>
<keyword evidence="15" id="KW-1015">Disulfide bond</keyword>
<feature type="non-terminal residue" evidence="23">
    <location>
        <position position="1"/>
    </location>
</feature>
<evidence type="ECO:0000256" key="18">
    <source>
        <dbReference type="PROSITE-ProRule" id="PRU10141"/>
    </source>
</evidence>
<evidence type="ECO:0000256" key="13">
    <source>
        <dbReference type="ARBA" id="ARBA00023024"/>
    </source>
</evidence>
<evidence type="ECO:0000256" key="16">
    <source>
        <dbReference type="ARBA" id="ARBA00023180"/>
    </source>
</evidence>
<comment type="caution">
    <text evidence="23">The sequence shown here is derived from an EMBL/GenBank/DDBJ whole genome shotgun (WGS) entry which is preliminary data.</text>
</comment>
<evidence type="ECO:0000256" key="11">
    <source>
        <dbReference type="ARBA" id="ARBA00022840"/>
    </source>
</evidence>
<evidence type="ECO:0000256" key="4">
    <source>
        <dbReference type="ARBA" id="ARBA00022527"/>
    </source>
</evidence>
<dbReference type="InterPro" id="IPR001223">
    <property type="entry name" value="Glyco_hydro18_cat"/>
</dbReference>
<evidence type="ECO:0000256" key="7">
    <source>
        <dbReference type="ARBA" id="ARBA00022729"/>
    </source>
</evidence>
<dbReference type="FunFam" id="3.30.200.20:FF:000178">
    <property type="entry name" value="serine/threonine-protein kinase PBS1-like"/>
    <property type="match status" value="1"/>
</dbReference>
<comment type="catalytic activity">
    <reaction evidence="1">
        <text>Random endo-hydrolysis of N-acetyl-beta-D-glucosaminide (1-&gt;4)-beta-linkages in chitin and chitodextrins.</text>
        <dbReference type="EC" id="3.2.1.14"/>
    </reaction>
</comment>
<proteinExistence type="predicted"/>
<dbReference type="Gene3D" id="1.10.510.10">
    <property type="entry name" value="Transferase(Phosphotransferase) domain 1"/>
    <property type="match status" value="1"/>
</dbReference>
<reference evidence="23 24" key="1">
    <citation type="journal article" date="2019" name="Sci. Rep.">
        <title>A high-quality genome of Eragrostis curvula grass provides insights into Poaceae evolution and supports new strategies to enhance forage quality.</title>
        <authorList>
            <person name="Carballo J."/>
            <person name="Santos B.A.C.M."/>
            <person name="Zappacosta D."/>
            <person name="Garbus I."/>
            <person name="Selva J.P."/>
            <person name="Gallo C.A."/>
            <person name="Diaz A."/>
            <person name="Albertini E."/>
            <person name="Caccamo M."/>
            <person name="Echenique V."/>
        </authorList>
    </citation>
    <scope>NUCLEOTIDE SEQUENCE [LARGE SCALE GENOMIC DNA]</scope>
    <source>
        <strain evidence="24">cv. Victoria</strain>
        <tissue evidence="23">Leaf</tissue>
    </source>
</reference>
<keyword evidence="10" id="KW-0378">Hydrolase</keyword>
<dbReference type="GO" id="GO:0008843">
    <property type="term" value="F:endochitinase activity"/>
    <property type="evidence" value="ECO:0007669"/>
    <property type="project" value="UniProtKB-EC"/>
</dbReference>
<evidence type="ECO:0000313" key="23">
    <source>
        <dbReference type="EMBL" id="TVT99388.1"/>
    </source>
</evidence>
<dbReference type="Gene3D" id="3.20.20.80">
    <property type="entry name" value="Glycosidases"/>
    <property type="match status" value="1"/>
</dbReference>
<evidence type="ECO:0000256" key="14">
    <source>
        <dbReference type="ARBA" id="ARBA00023136"/>
    </source>
</evidence>
<feature type="signal peptide" evidence="20">
    <location>
        <begin position="1"/>
        <end position="19"/>
    </location>
</feature>
<sequence>MAWCCKLLCVYLLLAHAAAASGAVVNIGVYWGQNVNEGTLAETCATGRYTFVIIGFLSEFGSGRAPVLNLAGCDPSAGGCAGLGVDIATCQSRGVKVLLSIGGGGQNYSLSSASDAHSTARYLWDTFLGGNLARSRPLGSAVLDGIDFDIASGSMYYDELAKNLTSLYRGGDTANRTYLLTAAPQCPFPDASLGAALGAGLFDHVWVQFFNNAPCQYAAGDASNLKSSWEQWTRAFPSASVFLGLPASPDAAPGGGFIDADAMASQVLPVVKGAANYGGIMLWSRYYDKATGYSMKLQRADIIAGASSIAGVCIILFTFFLWYKKNYGKMPWQGGSRNAPRIESFLQKQGTSHPKRYTYSQVRRMTKSFAHKLGQGGYGAVYRGNLPDGREIAVKILKDTEGDGEEFMNEVGSISRTSHVNVVTLLGFCLQGSKRALIYEYMPNGSLEKYSFGSNSAEGGNSLTWEKLFDIVIGIARGLEYLHTGCNTRIVHFDIKPQNILLDQDLCPKISDFGLAKLCRQKESKISIAGARGTIGYIAPEVFSRNYGAVSSKSDVYSYGMVVLEMVGARKQIEFSTDSSSKYFPQWLYDNLDQFCGATCEISNETTEIVRRMTIVGLWCIQFTPADRPSMSKVLEMLEINTVDLQLPPKAF</sequence>
<dbReference type="EC" id="3.2.1.14" evidence="3"/>
<dbReference type="OrthoDB" id="6020543at2759"/>
<dbReference type="FunFam" id="1.10.510.10:FF:000590">
    <property type="entry name" value="PR5-like receptor kinase"/>
    <property type="match status" value="1"/>
</dbReference>
<dbReference type="InterPro" id="IPR045874">
    <property type="entry name" value="LRK10/LRL21-25-like"/>
</dbReference>
<keyword evidence="5" id="KW-0808">Transferase</keyword>
<dbReference type="Pfam" id="PF07714">
    <property type="entry name" value="PK_Tyr_Ser-Thr"/>
    <property type="match status" value="1"/>
</dbReference>
<name>A0A5J9SK65_9POAL</name>
<dbReference type="InterPro" id="IPR045321">
    <property type="entry name" value="Cts1-like"/>
</dbReference>
<dbReference type="GO" id="GO:0005524">
    <property type="term" value="F:ATP binding"/>
    <property type="evidence" value="ECO:0007669"/>
    <property type="project" value="UniProtKB-UniRule"/>
</dbReference>
<keyword evidence="14 19" id="KW-0472">Membrane</keyword>
<feature type="chain" id="PRO_5023899089" description="chitinase" evidence="20">
    <location>
        <begin position="20"/>
        <end position="652"/>
    </location>
</feature>
<evidence type="ECO:0000256" key="20">
    <source>
        <dbReference type="SAM" id="SignalP"/>
    </source>
</evidence>
<keyword evidence="17" id="KW-0624">Polysaccharide degradation</keyword>
<keyword evidence="9" id="KW-0418">Kinase</keyword>
<keyword evidence="4" id="KW-0723">Serine/threonine-protein kinase</keyword>
<evidence type="ECO:0000256" key="10">
    <source>
        <dbReference type="ARBA" id="ARBA00022801"/>
    </source>
</evidence>
<evidence type="ECO:0000256" key="1">
    <source>
        <dbReference type="ARBA" id="ARBA00000822"/>
    </source>
</evidence>
<dbReference type="InterPro" id="IPR017853">
    <property type="entry name" value="GH"/>
</dbReference>
<evidence type="ECO:0000256" key="15">
    <source>
        <dbReference type="ARBA" id="ARBA00023157"/>
    </source>
</evidence>